<gene>
    <name evidence="2" type="ORF">Strain138_001697</name>
    <name evidence="3" type="ORF">Strain318_001696</name>
</gene>
<accession>A0AA49JV01</accession>
<evidence type="ECO:0000313" key="2">
    <source>
        <dbReference type="EMBL" id="WKW12409.1"/>
    </source>
</evidence>
<protein>
    <submittedName>
        <fullName evidence="2">Uncharacterized protein</fullName>
    </submittedName>
</protein>
<dbReference type="RefSeq" id="WP_367885286.1">
    <property type="nucleotide sequence ID" value="NZ_CP130612.1"/>
</dbReference>
<proteinExistence type="predicted"/>
<feature type="coiled-coil region" evidence="1">
    <location>
        <begin position="17"/>
        <end position="75"/>
    </location>
</feature>
<evidence type="ECO:0000313" key="3">
    <source>
        <dbReference type="EMBL" id="WKW15316.1"/>
    </source>
</evidence>
<evidence type="ECO:0000256" key="1">
    <source>
        <dbReference type="SAM" id="Coils"/>
    </source>
</evidence>
<keyword evidence="1" id="KW-0175">Coiled coil</keyword>
<evidence type="ECO:0000313" key="4">
    <source>
        <dbReference type="Proteomes" id="UP001229955"/>
    </source>
</evidence>
<name>A0AA49JV01_9BACT</name>
<dbReference type="AlphaFoldDB" id="A0AA49JV01"/>
<organism evidence="2">
    <name type="scientific">Pseudogemmatithrix spongiicola</name>
    <dbReference type="NCBI Taxonomy" id="3062599"/>
    <lineage>
        <taxon>Bacteria</taxon>
        <taxon>Pseudomonadati</taxon>
        <taxon>Gemmatimonadota</taxon>
        <taxon>Gemmatimonadia</taxon>
        <taxon>Gemmatimonadales</taxon>
        <taxon>Gemmatimonadaceae</taxon>
        <taxon>Pseudogemmatithrix</taxon>
    </lineage>
</organism>
<reference evidence="2" key="1">
    <citation type="submission" date="2023-07" db="EMBL/GenBank/DDBJ databases">
        <authorList>
            <person name="Haufschild T."/>
            <person name="Kallscheuer N."/>
            <person name="Hammer J."/>
            <person name="Kohn T."/>
            <person name="Kabuu M."/>
            <person name="Jogler M."/>
            <person name="Wohfarth N."/>
            <person name="Heuer A."/>
            <person name="Rohde M."/>
            <person name="van Teeseling M.C.F."/>
            <person name="Jogler C."/>
        </authorList>
    </citation>
    <scope>NUCLEOTIDE SEQUENCE</scope>
    <source>
        <strain evidence="2">Strain 138</strain>
        <strain evidence="3">Strain 318</strain>
    </source>
</reference>
<keyword evidence="4" id="KW-1185">Reference proteome</keyword>
<accession>A0AA49K0A8</accession>
<sequence length="96" mass="10458">MPDSPTQLAFTELEALVRNLGEELSAFRKRAHAAEARLKNLGASAAGDATAEERVAQLEAENAKLRSRLEEAATKTKAMLDRARFLRQQHVLGGEG</sequence>
<dbReference type="EMBL" id="CP130612">
    <property type="protein sequence ID" value="WKW12409.1"/>
    <property type="molecule type" value="Genomic_DNA"/>
</dbReference>
<dbReference type="EMBL" id="CP130613">
    <property type="protein sequence ID" value="WKW15316.1"/>
    <property type="molecule type" value="Genomic_DNA"/>
</dbReference>
<dbReference type="Proteomes" id="UP001229955">
    <property type="component" value="Chromosome"/>
</dbReference>
<dbReference type="KEGG" id="pspc:Strain318_001696"/>